<dbReference type="PANTHER" id="PTHR36766">
    <property type="entry name" value="PLANT BROAD-SPECTRUM MILDEW RESISTANCE PROTEIN RPW8"/>
    <property type="match status" value="1"/>
</dbReference>
<dbReference type="Proteomes" id="UP000006038">
    <property type="component" value="Chromosome 11"/>
</dbReference>
<reference evidence="2" key="2">
    <citation type="submission" date="2013-04" db="UniProtKB">
        <authorList>
            <consortium name="EnsemblPlants"/>
        </authorList>
    </citation>
    <scope>IDENTIFICATION</scope>
</reference>
<evidence type="ECO:0000313" key="2">
    <source>
        <dbReference type="EnsemblPlants" id="OB11G21030.1"/>
    </source>
</evidence>
<dbReference type="AlphaFoldDB" id="J3N8G7"/>
<dbReference type="Pfam" id="PF00931">
    <property type="entry name" value="NB-ARC"/>
    <property type="match status" value="1"/>
</dbReference>
<reference evidence="2" key="1">
    <citation type="journal article" date="2013" name="Nat. Commun.">
        <title>Whole-genome sequencing of Oryza brachyantha reveals mechanisms underlying Oryza genome evolution.</title>
        <authorList>
            <person name="Chen J."/>
            <person name="Huang Q."/>
            <person name="Gao D."/>
            <person name="Wang J."/>
            <person name="Lang Y."/>
            <person name="Liu T."/>
            <person name="Li B."/>
            <person name="Bai Z."/>
            <person name="Luis Goicoechea J."/>
            <person name="Liang C."/>
            <person name="Chen C."/>
            <person name="Zhang W."/>
            <person name="Sun S."/>
            <person name="Liao Y."/>
            <person name="Zhang X."/>
            <person name="Yang L."/>
            <person name="Song C."/>
            <person name="Wang M."/>
            <person name="Shi J."/>
            <person name="Liu G."/>
            <person name="Liu J."/>
            <person name="Zhou H."/>
            <person name="Zhou W."/>
            <person name="Yu Q."/>
            <person name="An N."/>
            <person name="Chen Y."/>
            <person name="Cai Q."/>
            <person name="Wang B."/>
            <person name="Liu B."/>
            <person name="Min J."/>
            <person name="Huang Y."/>
            <person name="Wu H."/>
            <person name="Li Z."/>
            <person name="Zhang Y."/>
            <person name="Yin Y."/>
            <person name="Song W."/>
            <person name="Jiang J."/>
            <person name="Jackson S.A."/>
            <person name="Wing R.A."/>
            <person name="Wang J."/>
            <person name="Chen M."/>
        </authorList>
    </citation>
    <scope>NUCLEOTIDE SEQUENCE [LARGE SCALE GENOMIC DNA]</scope>
    <source>
        <strain evidence="2">cv. IRGC 101232</strain>
    </source>
</reference>
<accession>J3N8G7</accession>
<dbReference type="Gramene" id="OB11G21030.1">
    <property type="protein sequence ID" value="OB11G21030.1"/>
    <property type="gene ID" value="OB11G21030"/>
</dbReference>
<organism evidence="2">
    <name type="scientific">Oryza brachyantha</name>
    <name type="common">malo sina</name>
    <dbReference type="NCBI Taxonomy" id="4533"/>
    <lineage>
        <taxon>Eukaryota</taxon>
        <taxon>Viridiplantae</taxon>
        <taxon>Streptophyta</taxon>
        <taxon>Embryophyta</taxon>
        <taxon>Tracheophyta</taxon>
        <taxon>Spermatophyta</taxon>
        <taxon>Magnoliopsida</taxon>
        <taxon>Liliopsida</taxon>
        <taxon>Poales</taxon>
        <taxon>Poaceae</taxon>
        <taxon>BOP clade</taxon>
        <taxon>Oryzoideae</taxon>
        <taxon>Oryzeae</taxon>
        <taxon>Oryzinae</taxon>
        <taxon>Oryza</taxon>
    </lineage>
</organism>
<evidence type="ECO:0000259" key="1">
    <source>
        <dbReference type="Pfam" id="PF00931"/>
    </source>
</evidence>
<feature type="domain" description="NB-ARC" evidence="1">
    <location>
        <begin position="154"/>
        <end position="248"/>
    </location>
</feature>
<dbReference type="PANTHER" id="PTHR36766:SF64">
    <property type="entry name" value="OS12G0206100 PROTEIN"/>
    <property type="match status" value="1"/>
</dbReference>
<dbReference type="Gene3D" id="3.40.50.300">
    <property type="entry name" value="P-loop containing nucleotide triphosphate hydrolases"/>
    <property type="match status" value="1"/>
</dbReference>
<name>J3N8G7_ORYBR</name>
<dbReference type="GO" id="GO:0043531">
    <property type="term" value="F:ADP binding"/>
    <property type="evidence" value="ECO:0007669"/>
    <property type="project" value="InterPro"/>
</dbReference>
<proteinExistence type="predicted"/>
<protein>
    <recommendedName>
        <fullName evidence="1">NB-ARC domain-containing protein</fullName>
    </recommendedName>
</protein>
<dbReference type="InterPro" id="IPR002182">
    <property type="entry name" value="NB-ARC"/>
</dbReference>
<dbReference type="SUPFAM" id="SSF52540">
    <property type="entry name" value="P-loop containing nucleoside triphosphate hydrolases"/>
    <property type="match status" value="1"/>
</dbReference>
<dbReference type="EnsemblPlants" id="OB11G21030.1">
    <property type="protein sequence ID" value="OB11G21030.1"/>
    <property type="gene ID" value="OB11G21030"/>
</dbReference>
<keyword evidence="3" id="KW-1185">Reference proteome</keyword>
<dbReference type="HOGENOM" id="CLU_000837_9_0_1"/>
<dbReference type="eggNOG" id="KOG4658">
    <property type="taxonomic scope" value="Eukaryota"/>
</dbReference>
<dbReference type="STRING" id="4533.J3N8G7"/>
<dbReference type="OMA" id="PDESCIC"/>
<evidence type="ECO:0000313" key="3">
    <source>
        <dbReference type="Proteomes" id="UP000006038"/>
    </source>
</evidence>
<dbReference type="InterPro" id="IPR027417">
    <property type="entry name" value="P-loop_NTPase"/>
</dbReference>
<sequence>MGWKPGFVELSLLEFEMRNVEMVLAAADQGRRIDKLKPLVHSLDALRELLYDAQDVMDELDYYRLQQQIEKEKENREGETAHGTMLPPEVKLGISNRINGIVNNLQRTGNSVRGILLPYISHLALPSTQRQSETRNTRLTTSVPHELKVFGRDADRDRILKILLDDGSSDLRVLPIVGIGGIGKTTLTKFVYRDQRVVDYFDLRIWVCVSTYFNKVAITLEILEHICKDKQEYKDVSNFNVLQEILMKNIREKISARVG</sequence>